<name>A0A4Z0B5C4_9PSED</name>
<sequence length="457" mass="53342">MLEEALSLLYKQGDIILQTMHYADACLSTNDGRDLKTKLNDISRHAKSINLFITTENTYKSITIKNLNDLTRELLTACFLIIAIFNARRRDEITHRKFGIFLGACTIYNKENDIFELMFYIEKNRKDYLPFYVGNATQKAVDALEKLQLIYLHLDYETHSTGKQKDSNITLFRHKLFSAKGFLVNYTDYNFEAYKTGQAYHFISSRLKFEIHSTPHMFRRLYCTIFINQHEFPHLPALSYQLQHDCLATTQIYITSPITQSEAATLSKIYDWQIEDYTKIHKHHNSEIAKYMNEAIKEKFSEIIYRIISNDRVTGGYTKMVRVLFRRLQNSVIFKGLDDRQRIDAFIERLSSRGHAPTPFRHAQCVAGNNRIKSRSRCFELSDNTLHKENATPQLCSKCPFSFTSIEHIKGLEQHSLELANEIKTLHPNSVIAKNLEIRLQNLYDIIEYHHKKLAGD</sequence>
<gene>
    <name evidence="1" type="ORF">DYL61_12440</name>
</gene>
<dbReference type="GO" id="GO:0003677">
    <property type="term" value="F:DNA binding"/>
    <property type="evidence" value="ECO:0007669"/>
    <property type="project" value="InterPro"/>
</dbReference>
<evidence type="ECO:0000313" key="1">
    <source>
        <dbReference type="EMBL" id="TFY93747.1"/>
    </source>
</evidence>
<dbReference type="GO" id="GO:0015074">
    <property type="term" value="P:DNA integration"/>
    <property type="evidence" value="ECO:0007669"/>
    <property type="project" value="InterPro"/>
</dbReference>
<dbReference type="Proteomes" id="UP000297734">
    <property type="component" value="Unassembled WGS sequence"/>
</dbReference>
<comment type="caution">
    <text evidence="1">The sequence shown here is derived from an EMBL/GenBank/DDBJ whole genome shotgun (WGS) entry which is preliminary data.</text>
</comment>
<dbReference type="EMBL" id="QUZT01000019">
    <property type="protein sequence ID" value="TFY93747.1"/>
    <property type="molecule type" value="Genomic_DNA"/>
</dbReference>
<dbReference type="AlphaFoldDB" id="A0A4Z0B5C4"/>
<keyword evidence="2" id="KW-1185">Reference proteome</keyword>
<proteinExistence type="predicted"/>
<dbReference type="Gene3D" id="1.10.443.10">
    <property type="entry name" value="Intergrase catalytic core"/>
    <property type="match status" value="1"/>
</dbReference>
<dbReference type="InterPro" id="IPR013762">
    <property type="entry name" value="Integrase-like_cat_sf"/>
</dbReference>
<protein>
    <submittedName>
        <fullName evidence="1">Uncharacterized protein</fullName>
    </submittedName>
</protein>
<reference evidence="1 2" key="1">
    <citation type="journal article" date="2019" name="Syst. Appl. Microbiol.">
        <title>New species of pathogenic Pseudomonas isolated from citrus in Tunisia: Proposal of Pseudomonas kairouanensis sp. nov. and Pseudomonas nabeulensis sp. nov.</title>
        <authorList>
            <person name="Oueslati M."/>
            <person name="Mulet M."/>
            <person name="Gomila M."/>
            <person name="Berge O."/>
            <person name="Hajlaoui M.R."/>
            <person name="Lalucat J."/>
            <person name="Sadfi-Zouaoui N."/>
            <person name="Garcia-Valdes E."/>
        </authorList>
    </citation>
    <scope>NUCLEOTIDE SEQUENCE [LARGE SCALE GENOMIC DNA]</scope>
    <source>
        <strain evidence="1 2">E10B</strain>
    </source>
</reference>
<accession>A0A4Z0B5C4</accession>
<evidence type="ECO:0000313" key="2">
    <source>
        <dbReference type="Proteomes" id="UP000297734"/>
    </source>
</evidence>
<dbReference type="GO" id="GO:0006310">
    <property type="term" value="P:DNA recombination"/>
    <property type="evidence" value="ECO:0007669"/>
    <property type="project" value="InterPro"/>
</dbReference>
<organism evidence="1 2">
    <name type="scientific">Pseudomonas nabeulensis</name>
    <dbReference type="NCBI Taxonomy" id="2293833"/>
    <lineage>
        <taxon>Bacteria</taxon>
        <taxon>Pseudomonadati</taxon>
        <taxon>Pseudomonadota</taxon>
        <taxon>Gammaproteobacteria</taxon>
        <taxon>Pseudomonadales</taxon>
        <taxon>Pseudomonadaceae</taxon>
        <taxon>Pseudomonas</taxon>
    </lineage>
</organism>